<proteinExistence type="predicted"/>
<reference evidence="1" key="3">
    <citation type="journal article" date="2017" name="Nature">
        <title>Genome sequence of the progenitor of the wheat D genome Aegilops tauschii.</title>
        <authorList>
            <person name="Luo M.C."/>
            <person name="Gu Y.Q."/>
            <person name="Puiu D."/>
            <person name="Wang H."/>
            <person name="Twardziok S.O."/>
            <person name="Deal K.R."/>
            <person name="Huo N."/>
            <person name="Zhu T."/>
            <person name="Wang L."/>
            <person name="Wang Y."/>
            <person name="McGuire P.E."/>
            <person name="Liu S."/>
            <person name="Long H."/>
            <person name="Ramasamy R.K."/>
            <person name="Rodriguez J.C."/>
            <person name="Van S.L."/>
            <person name="Yuan L."/>
            <person name="Wang Z."/>
            <person name="Xia Z."/>
            <person name="Xiao L."/>
            <person name="Anderson O.D."/>
            <person name="Ouyang S."/>
            <person name="Liang Y."/>
            <person name="Zimin A.V."/>
            <person name="Pertea G."/>
            <person name="Qi P."/>
            <person name="Bennetzen J.L."/>
            <person name="Dai X."/>
            <person name="Dawson M.W."/>
            <person name="Muller H.G."/>
            <person name="Kugler K."/>
            <person name="Rivarola-Duarte L."/>
            <person name="Spannagl M."/>
            <person name="Mayer K.F.X."/>
            <person name="Lu F.H."/>
            <person name="Bevan M.W."/>
            <person name="Leroy P."/>
            <person name="Li P."/>
            <person name="You F.M."/>
            <person name="Sun Q."/>
            <person name="Liu Z."/>
            <person name="Lyons E."/>
            <person name="Wicker T."/>
            <person name="Salzberg S.L."/>
            <person name="Devos K.M."/>
            <person name="Dvorak J."/>
        </authorList>
    </citation>
    <scope>NUCLEOTIDE SEQUENCE [LARGE SCALE GENOMIC DNA]</scope>
    <source>
        <strain evidence="1">cv. AL8/78</strain>
    </source>
</reference>
<accession>A0A453IQP6</accession>
<dbReference type="Gramene" id="AET4Gv20638800.10">
    <property type="protein sequence ID" value="AET4Gv20638800.10"/>
    <property type="gene ID" value="AET4Gv20638800"/>
</dbReference>
<reference evidence="2" key="2">
    <citation type="journal article" date="2017" name="Nat. Plants">
        <title>The Aegilops tauschii genome reveals multiple impacts of transposons.</title>
        <authorList>
            <person name="Zhao G."/>
            <person name="Zou C."/>
            <person name="Li K."/>
            <person name="Wang K."/>
            <person name="Li T."/>
            <person name="Gao L."/>
            <person name="Zhang X."/>
            <person name="Wang H."/>
            <person name="Yang Z."/>
            <person name="Liu X."/>
            <person name="Jiang W."/>
            <person name="Mao L."/>
            <person name="Kong X."/>
            <person name="Jiao Y."/>
            <person name="Jia J."/>
        </authorList>
    </citation>
    <scope>NUCLEOTIDE SEQUENCE [LARGE SCALE GENOMIC DNA]</scope>
    <source>
        <strain evidence="2">cv. AL8/78</strain>
    </source>
</reference>
<sequence>MGMQPIFGIHSNGYYCSEIFVSVPAVSFPVIFQTAQRNLESGYCSVRNFEMDFEPCLFLDALESLGHA</sequence>
<protein>
    <submittedName>
        <fullName evidence="1">Uncharacterized protein</fullName>
    </submittedName>
</protein>
<reference evidence="2" key="1">
    <citation type="journal article" date="2014" name="Science">
        <title>Ancient hybridizations among the ancestral genomes of bread wheat.</title>
        <authorList>
            <consortium name="International Wheat Genome Sequencing Consortium,"/>
            <person name="Marcussen T."/>
            <person name="Sandve S.R."/>
            <person name="Heier L."/>
            <person name="Spannagl M."/>
            <person name="Pfeifer M."/>
            <person name="Jakobsen K.S."/>
            <person name="Wulff B.B."/>
            <person name="Steuernagel B."/>
            <person name="Mayer K.F."/>
            <person name="Olsen O.A."/>
        </authorList>
    </citation>
    <scope>NUCLEOTIDE SEQUENCE [LARGE SCALE GENOMIC DNA]</scope>
    <source>
        <strain evidence="2">cv. AL8/78</strain>
    </source>
</reference>
<keyword evidence="2" id="KW-1185">Reference proteome</keyword>
<evidence type="ECO:0000313" key="1">
    <source>
        <dbReference type="EnsemblPlants" id="AET4Gv20638800.10"/>
    </source>
</evidence>
<organism evidence="1 2">
    <name type="scientific">Aegilops tauschii subsp. strangulata</name>
    <name type="common">Goatgrass</name>
    <dbReference type="NCBI Taxonomy" id="200361"/>
    <lineage>
        <taxon>Eukaryota</taxon>
        <taxon>Viridiplantae</taxon>
        <taxon>Streptophyta</taxon>
        <taxon>Embryophyta</taxon>
        <taxon>Tracheophyta</taxon>
        <taxon>Spermatophyta</taxon>
        <taxon>Magnoliopsida</taxon>
        <taxon>Liliopsida</taxon>
        <taxon>Poales</taxon>
        <taxon>Poaceae</taxon>
        <taxon>BOP clade</taxon>
        <taxon>Pooideae</taxon>
        <taxon>Triticodae</taxon>
        <taxon>Triticeae</taxon>
        <taxon>Triticinae</taxon>
        <taxon>Aegilops</taxon>
    </lineage>
</organism>
<dbReference type="EnsemblPlants" id="AET4Gv20638800.10">
    <property type="protein sequence ID" value="AET4Gv20638800.10"/>
    <property type="gene ID" value="AET4Gv20638800"/>
</dbReference>
<dbReference type="Proteomes" id="UP000015105">
    <property type="component" value="Chromosome 4D"/>
</dbReference>
<evidence type="ECO:0000313" key="2">
    <source>
        <dbReference type="Proteomes" id="UP000015105"/>
    </source>
</evidence>
<dbReference type="AlphaFoldDB" id="A0A453IQP6"/>
<name>A0A453IQP6_AEGTS</name>
<reference evidence="1" key="4">
    <citation type="submission" date="2019-03" db="UniProtKB">
        <authorList>
            <consortium name="EnsemblPlants"/>
        </authorList>
    </citation>
    <scope>IDENTIFICATION</scope>
</reference>
<reference evidence="1" key="5">
    <citation type="journal article" date="2021" name="G3 (Bethesda)">
        <title>Aegilops tauschii genome assembly Aet v5.0 features greater sequence contiguity and improved annotation.</title>
        <authorList>
            <person name="Wang L."/>
            <person name="Zhu T."/>
            <person name="Rodriguez J.C."/>
            <person name="Deal K.R."/>
            <person name="Dubcovsky J."/>
            <person name="McGuire P.E."/>
            <person name="Lux T."/>
            <person name="Spannagl M."/>
            <person name="Mayer K.F.X."/>
            <person name="Baldrich P."/>
            <person name="Meyers B.C."/>
            <person name="Huo N."/>
            <person name="Gu Y.Q."/>
            <person name="Zhou H."/>
            <person name="Devos K.M."/>
            <person name="Bennetzen J.L."/>
            <person name="Unver T."/>
            <person name="Budak H."/>
            <person name="Gulick P.J."/>
            <person name="Galiba G."/>
            <person name="Kalapos B."/>
            <person name="Nelson D.R."/>
            <person name="Li P."/>
            <person name="You F.M."/>
            <person name="Luo M.C."/>
            <person name="Dvorak J."/>
        </authorList>
    </citation>
    <scope>NUCLEOTIDE SEQUENCE [LARGE SCALE GENOMIC DNA]</scope>
    <source>
        <strain evidence="1">cv. AL8/78</strain>
    </source>
</reference>